<dbReference type="EMBL" id="CATQJA010001558">
    <property type="protein sequence ID" value="CAJ0567755.1"/>
    <property type="molecule type" value="Genomic_DNA"/>
</dbReference>
<dbReference type="AlphaFoldDB" id="A0AA36CGP2"/>
<evidence type="ECO:0000313" key="3">
    <source>
        <dbReference type="Proteomes" id="UP001177023"/>
    </source>
</evidence>
<keyword evidence="3" id="KW-1185">Reference proteome</keyword>
<feature type="non-terminal residue" evidence="2">
    <location>
        <position position="45"/>
    </location>
</feature>
<reference evidence="2" key="1">
    <citation type="submission" date="2023-06" db="EMBL/GenBank/DDBJ databases">
        <authorList>
            <person name="Delattre M."/>
        </authorList>
    </citation>
    <scope>NUCLEOTIDE SEQUENCE</scope>
    <source>
        <strain evidence="2">AF72</strain>
    </source>
</reference>
<protein>
    <submittedName>
        <fullName evidence="2">Uncharacterized protein</fullName>
    </submittedName>
</protein>
<proteinExistence type="predicted"/>
<dbReference type="Proteomes" id="UP001177023">
    <property type="component" value="Unassembled WGS sequence"/>
</dbReference>
<gene>
    <name evidence="2" type="ORF">MSPICULIGERA_LOCUS6294</name>
</gene>
<evidence type="ECO:0000256" key="1">
    <source>
        <dbReference type="SAM" id="MobiDB-lite"/>
    </source>
</evidence>
<name>A0AA36CGP2_9BILA</name>
<accession>A0AA36CGP2</accession>
<organism evidence="2 3">
    <name type="scientific">Mesorhabditis spiculigera</name>
    <dbReference type="NCBI Taxonomy" id="96644"/>
    <lineage>
        <taxon>Eukaryota</taxon>
        <taxon>Metazoa</taxon>
        <taxon>Ecdysozoa</taxon>
        <taxon>Nematoda</taxon>
        <taxon>Chromadorea</taxon>
        <taxon>Rhabditida</taxon>
        <taxon>Rhabditina</taxon>
        <taxon>Rhabditomorpha</taxon>
        <taxon>Rhabditoidea</taxon>
        <taxon>Rhabditidae</taxon>
        <taxon>Mesorhabditinae</taxon>
        <taxon>Mesorhabditis</taxon>
    </lineage>
</organism>
<sequence>SREGRKKRQDGPGHYIGRRQVTRCSEEDPCPTGYFCEYDPSSPIE</sequence>
<feature type="non-terminal residue" evidence="2">
    <location>
        <position position="1"/>
    </location>
</feature>
<comment type="caution">
    <text evidence="2">The sequence shown here is derived from an EMBL/GenBank/DDBJ whole genome shotgun (WGS) entry which is preliminary data.</text>
</comment>
<evidence type="ECO:0000313" key="2">
    <source>
        <dbReference type="EMBL" id="CAJ0567755.1"/>
    </source>
</evidence>
<feature type="region of interest" description="Disordered" evidence="1">
    <location>
        <begin position="1"/>
        <end position="26"/>
    </location>
</feature>